<name>A0ABY8LAK9_9RHOB</name>
<accession>A0ABY8LAK9</accession>
<dbReference type="InterPro" id="IPR036328">
    <property type="entry name" value="MliC_sf"/>
</dbReference>
<dbReference type="RefSeq" id="WP_279965118.1">
    <property type="nucleotide sequence ID" value="NZ_CP122537.1"/>
</dbReference>
<keyword evidence="2" id="KW-1185">Reference proteome</keyword>
<evidence type="ECO:0000313" key="2">
    <source>
        <dbReference type="Proteomes" id="UP001243420"/>
    </source>
</evidence>
<evidence type="ECO:0000313" key="1">
    <source>
        <dbReference type="EMBL" id="WGH78367.1"/>
    </source>
</evidence>
<protein>
    <recommendedName>
        <fullName evidence="3">Membrane-bound lysozyme-inhibitor of c-type lysozyme</fullName>
    </recommendedName>
</protein>
<dbReference type="Proteomes" id="UP001243420">
    <property type="component" value="Chromosome"/>
</dbReference>
<sequence length="138" mass="14299">MRNLIPLAVITPLLACSPVTDEIAFEDAETPGAAFVGGTTYVCDTGEAIRTQSRGGSIVIALDNGNALTLPRVSGFGAGTTYAADGWVWVVRGESAILTQQGGQSNCDVASQEEYDAAFERRQALPPGPPVAGFNPNA</sequence>
<organism evidence="1 2">
    <name type="scientific">Jannaschia ovalis</name>
    <dbReference type="NCBI Taxonomy" id="3038773"/>
    <lineage>
        <taxon>Bacteria</taxon>
        <taxon>Pseudomonadati</taxon>
        <taxon>Pseudomonadota</taxon>
        <taxon>Alphaproteobacteria</taxon>
        <taxon>Rhodobacterales</taxon>
        <taxon>Roseobacteraceae</taxon>
        <taxon>Jannaschia</taxon>
    </lineage>
</organism>
<reference evidence="1 2" key="1">
    <citation type="submission" date="2023-04" db="EMBL/GenBank/DDBJ databases">
        <title>Jannaschia ovalis sp. nov., a marine bacterium isolated from sea tidal flat.</title>
        <authorList>
            <person name="Kwon D.Y."/>
            <person name="Kim J.-J."/>
        </authorList>
    </citation>
    <scope>NUCLEOTIDE SEQUENCE [LARGE SCALE GENOMIC DNA]</scope>
    <source>
        <strain evidence="1 2">GRR-S6-38</strain>
    </source>
</reference>
<dbReference type="Gene3D" id="2.40.128.200">
    <property type="match status" value="1"/>
</dbReference>
<evidence type="ECO:0008006" key="3">
    <source>
        <dbReference type="Google" id="ProtNLM"/>
    </source>
</evidence>
<dbReference type="EMBL" id="CP122537">
    <property type="protein sequence ID" value="WGH78367.1"/>
    <property type="molecule type" value="Genomic_DNA"/>
</dbReference>
<gene>
    <name evidence="1" type="ORF">P8627_15290</name>
</gene>
<proteinExistence type="predicted"/>
<dbReference type="SUPFAM" id="SSF141488">
    <property type="entry name" value="YdhA-like"/>
    <property type="match status" value="1"/>
</dbReference>